<name>A0ABS5VMN4_9BACT</name>
<dbReference type="PANTHER" id="PTHR11803:SF58">
    <property type="entry name" value="PROTEIN HMF1-RELATED"/>
    <property type="match status" value="1"/>
</dbReference>
<dbReference type="PANTHER" id="PTHR11803">
    <property type="entry name" value="2-IMINOBUTANOATE/2-IMINOPROPANOATE DEAMINASE RIDA"/>
    <property type="match status" value="1"/>
</dbReference>
<reference evidence="2 3" key="1">
    <citation type="submission" date="2021-05" db="EMBL/GenBank/DDBJ databases">
        <title>A Polyphasic approach of four new species of the genus Ohtaekwangia: Ohtaekwangia histidinii sp. nov., Ohtaekwangia cretensis sp. nov., Ohtaekwangia indiensis sp. nov., Ohtaekwangia reichenbachii sp. nov. from diverse environment.</title>
        <authorList>
            <person name="Octaviana S."/>
        </authorList>
    </citation>
    <scope>NUCLEOTIDE SEQUENCE [LARGE SCALE GENOMIC DNA]</scope>
    <source>
        <strain evidence="2 3">PWU20</strain>
    </source>
</reference>
<comment type="caution">
    <text evidence="2">The sequence shown here is derived from an EMBL/GenBank/DDBJ whole genome shotgun (WGS) entry which is preliminary data.</text>
</comment>
<protein>
    <submittedName>
        <fullName evidence="2">RidA family protein</fullName>
    </submittedName>
</protein>
<dbReference type="RefSeq" id="WP_254152673.1">
    <property type="nucleotide sequence ID" value="NZ_JAHESD010000007.1"/>
</dbReference>
<evidence type="ECO:0000256" key="1">
    <source>
        <dbReference type="ARBA" id="ARBA00010552"/>
    </source>
</evidence>
<evidence type="ECO:0000313" key="2">
    <source>
        <dbReference type="EMBL" id="MBT1702707.1"/>
    </source>
</evidence>
<organism evidence="2 3">
    <name type="scientific">Chryseosolibacter indicus</name>
    <dbReference type="NCBI Taxonomy" id="2782351"/>
    <lineage>
        <taxon>Bacteria</taxon>
        <taxon>Pseudomonadati</taxon>
        <taxon>Bacteroidota</taxon>
        <taxon>Cytophagia</taxon>
        <taxon>Cytophagales</taxon>
        <taxon>Chryseotaleaceae</taxon>
        <taxon>Chryseosolibacter</taxon>
    </lineage>
</organism>
<dbReference type="InterPro" id="IPR006175">
    <property type="entry name" value="YjgF/YER057c/UK114"/>
</dbReference>
<dbReference type="Proteomes" id="UP000772618">
    <property type="component" value="Unassembled WGS sequence"/>
</dbReference>
<dbReference type="SUPFAM" id="SSF55298">
    <property type="entry name" value="YjgF-like"/>
    <property type="match status" value="1"/>
</dbReference>
<dbReference type="InterPro" id="IPR035959">
    <property type="entry name" value="RutC-like_sf"/>
</dbReference>
<dbReference type="NCBIfam" id="TIGR00004">
    <property type="entry name" value="Rid family detoxifying hydrolase"/>
    <property type="match status" value="1"/>
</dbReference>
<evidence type="ECO:0000313" key="3">
    <source>
        <dbReference type="Proteomes" id="UP000772618"/>
    </source>
</evidence>
<dbReference type="InterPro" id="IPR006056">
    <property type="entry name" value="RidA"/>
</dbReference>
<keyword evidence="3" id="KW-1185">Reference proteome</keyword>
<comment type="similarity">
    <text evidence="1">Belongs to the RutC family.</text>
</comment>
<sequence>MTREIIYSPQAPEPIGPYSQAVQAGNLLFISGQIALDKPSGQLVTSDIVSETKLVMYNLEQILKAAGLDFSNVVKSTIFLKDMNAFPKVNEVYGSYFKTAPPARETVEVSRLPKDVNVEISCIAVK</sequence>
<dbReference type="Gene3D" id="3.30.1330.40">
    <property type="entry name" value="RutC-like"/>
    <property type="match status" value="1"/>
</dbReference>
<gene>
    <name evidence="2" type="ORF">KK060_05415</name>
</gene>
<proteinExistence type="inferred from homology"/>
<dbReference type="Pfam" id="PF01042">
    <property type="entry name" value="Ribonuc_L-PSP"/>
    <property type="match status" value="1"/>
</dbReference>
<dbReference type="CDD" id="cd00448">
    <property type="entry name" value="YjgF_YER057c_UK114_family"/>
    <property type="match status" value="1"/>
</dbReference>
<accession>A0ABS5VMN4</accession>
<dbReference type="EMBL" id="JAHESD010000007">
    <property type="protein sequence ID" value="MBT1702707.1"/>
    <property type="molecule type" value="Genomic_DNA"/>
</dbReference>